<sequence length="103" mass="11231">MQINLNDVLADMADSMNTELVAGGAEMGQFALQALQEKEASIRELYMALQTGELSPSELDEELKREMLVFEVEALSLQTMNKVMWAKAINAAAGALIKVAMPV</sequence>
<name>A0A8T0C4Q6_9GAMM</name>
<accession>A0A8T0C4Q6</accession>
<evidence type="ECO:0000313" key="2">
    <source>
        <dbReference type="Proteomes" id="UP000016480"/>
    </source>
</evidence>
<reference evidence="1 2" key="1">
    <citation type="journal article" date="2012" name="J. Bacteriol.">
        <title>Genome sequence of the cycloprodigiosin-producing bacterial strain Pseudoalteromonas rubra ATCC 29570(T).</title>
        <authorList>
            <person name="Xie B.B."/>
            <person name="Shu Y.L."/>
            <person name="Qin Q.L."/>
            <person name="Rong J.C."/>
            <person name="Zhang X.Y."/>
            <person name="Chen X.L."/>
            <person name="Zhou B.C."/>
            <person name="Zhang Y.Z."/>
        </authorList>
    </citation>
    <scope>NUCLEOTIDE SEQUENCE [LARGE SCALE GENOMIC DNA]</scope>
    <source>
        <strain evidence="1 2">DSM 6842</strain>
    </source>
</reference>
<proteinExistence type="predicted"/>
<dbReference type="GeneID" id="61357951"/>
<protein>
    <submittedName>
        <fullName evidence="1">Uncharacterized protein</fullName>
    </submittedName>
</protein>
<dbReference type="RefSeq" id="WP_010386087.1">
    <property type="nucleotide sequence ID" value="NZ_AHCD03000035.1"/>
</dbReference>
<gene>
    <name evidence="1" type="ORF">PRUB_a0110</name>
</gene>
<dbReference type="AlphaFoldDB" id="A0A8T0C4Q6"/>
<dbReference type="Proteomes" id="UP000016480">
    <property type="component" value="Unassembled WGS sequence"/>
</dbReference>
<comment type="caution">
    <text evidence="1">The sequence shown here is derived from an EMBL/GenBank/DDBJ whole genome shotgun (WGS) entry which is preliminary data.</text>
</comment>
<organism evidence="1 2">
    <name type="scientific">Pseudoalteromonas rubra</name>
    <dbReference type="NCBI Taxonomy" id="43658"/>
    <lineage>
        <taxon>Bacteria</taxon>
        <taxon>Pseudomonadati</taxon>
        <taxon>Pseudomonadota</taxon>
        <taxon>Gammaproteobacteria</taxon>
        <taxon>Alteromonadales</taxon>
        <taxon>Pseudoalteromonadaceae</taxon>
        <taxon>Pseudoalteromonas</taxon>
    </lineage>
</organism>
<dbReference type="EMBL" id="AHCD03000035">
    <property type="protein sequence ID" value="KAF7785737.1"/>
    <property type="molecule type" value="Genomic_DNA"/>
</dbReference>
<evidence type="ECO:0000313" key="1">
    <source>
        <dbReference type="EMBL" id="KAF7785737.1"/>
    </source>
</evidence>